<dbReference type="InterPro" id="IPR035994">
    <property type="entry name" value="Nucleoside_phosphorylase_sf"/>
</dbReference>
<dbReference type="Pfam" id="PF01048">
    <property type="entry name" value="PNP_UDP_1"/>
    <property type="match status" value="1"/>
</dbReference>
<keyword evidence="3" id="KW-1185">Reference proteome</keyword>
<evidence type="ECO:0000313" key="2">
    <source>
        <dbReference type="EMBL" id="SHK77062.1"/>
    </source>
</evidence>
<dbReference type="RefSeq" id="WP_083588822.1">
    <property type="nucleotide sequence ID" value="NZ_FRAL01000005.1"/>
</dbReference>
<evidence type="ECO:0000259" key="1">
    <source>
        <dbReference type="Pfam" id="PF01048"/>
    </source>
</evidence>
<dbReference type="InterPro" id="IPR010050">
    <property type="entry name" value="MTA_SAH_nuc_hyp"/>
</dbReference>
<dbReference type="NCBIfam" id="TIGR01705">
    <property type="entry name" value="MTA_SAH-nuc-hyp"/>
    <property type="match status" value="1"/>
</dbReference>
<gene>
    <name evidence="2" type="ORF">SAMN05192556_105109</name>
</gene>
<name>A0A1M6V6H0_9GAMM</name>
<organism evidence="2 3">
    <name type="scientific">Halomonas caseinilytica</name>
    <dbReference type="NCBI Taxonomy" id="438744"/>
    <lineage>
        <taxon>Bacteria</taxon>
        <taxon>Pseudomonadati</taxon>
        <taxon>Pseudomonadota</taxon>
        <taxon>Gammaproteobacteria</taxon>
        <taxon>Oceanospirillales</taxon>
        <taxon>Halomonadaceae</taxon>
        <taxon>Halomonas</taxon>
    </lineage>
</organism>
<sequence length="233" mass="25003">MSDTPRTPVPLTELGGRSVLFVMAADAEYGPHLREHFVPFMTGVGPVEAAVELTAALAELEARGRLPDLVVSLGSAGSRDLEQTEVYQATSVSYRDMDASPLGFEPGITPFLDLPATLPLPLRIPGIREASLSTGANIVSGAAYDAIAADMVDMESYACLRACMRFNVPLVVLRGISDGKAELNHVDDWTAYLHVIDEKLANPAERLNETIGHRPTLSSIRKTPSLVDFSGIT</sequence>
<dbReference type="AlphaFoldDB" id="A0A1M6V6H0"/>
<feature type="domain" description="Nucleoside phosphorylase" evidence="1">
    <location>
        <begin position="40"/>
        <end position="184"/>
    </location>
</feature>
<dbReference type="GO" id="GO:0003824">
    <property type="term" value="F:catalytic activity"/>
    <property type="evidence" value="ECO:0007669"/>
    <property type="project" value="InterPro"/>
</dbReference>
<accession>A0A1M6V6H0</accession>
<dbReference type="Gene3D" id="3.40.50.1580">
    <property type="entry name" value="Nucleoside phosphorylase domain"/>
    <property type="match status" value="1"/>
</dbReference>
<proteinExistence type="predicted"/>
<reference evidence="3" key="1">
    <citation type="submission" date="2016-11" db="EMBL/GenBank/DDBJ databases">
        <authorList>
            <person name="Varghese N."/>
            <person name="Submissions S."/>
        </authorList>
    </citation>
    <scope>NUCLEOTIDE SEQUENCE [LARGE SCALE GENOMIC DNA]</scope>
    <source>
        <strain evidence="3">ALO Sharm</strain>
    </source>
</reference>
<dbReference type="InterPro" id="IPR000845">
    <property type="entry name" value="Nucleoside_phosphorylase_d"/>
</dbReference>
<dbReference type="SUPFAM" id="SSF53167">
    <property type="entry name" value="Purine and uridine phosphorylases"/>
    <property type="match status" value="1"/>
</dbReference>
<protein>
    <submittedName>
        <fullName evidence="2">Adenosylhomocysteine nucleosidase</fullName>
    </submittedName>
</protein>
<dbReference type="EMBL" id="FRAL01000005">
    <property type="protein sequence ID" value="SHK77062.1"/>
    <property type="molecule type" value="Genomic_DNA"/>
</dbReference>
<dbReference type="GO" id="GO:0009116">
    <property type="term" value="P:nucleoside metabolic process"/>
    <property type="evidence" value="ECO:0007669"/>
    <property type="project" value="InterPro"/>
</dbReference>
<dbReference type="Proteomes" id="UP000184248">
    <property type="component" value="Unassembled WGS sequence"/>
</dbReference>
<dbReference type="OrthoDB" id="997641at2"/>
<evidence type="ECO:0000313" key="3">
    <source>
        <dbReference type="Proteomes" id="UP000184248"/>
    </source>
</evidence>